<accession>A0A8B7PM41</accession>
<feature type="transmembrane region" description="Helical" evidence="5">
    <location>
        <begin position="209"/>
        <end position="228"/>
    </location>
</feature>
<dbReference type="InterPro" id="IPR005828">
    <property type="entry name" value="MFS_sugar_transport-like"/>
</dbReference>
<feature type="transmembrane region" description="Helical" evidence="5">
    <location>
        <begin position="466"/>
        <end position="486"/>
    </location>
</feature>
<dbReference type="GO" id="GO:0022857">
    <property type="term" value="F:transmembrane transporter activity"/>
    <property type="evidence" value="ECO:0007669"/>
    <property type="project" value="InterPro"/>
</dbReference>
<feature type="transmembrane region" description="Helical" evidence="5">
    <location>
        <begin position="348"/>
        <end position="366"/>
    </location>
</feature>
<dbReference type="RefSeq" id="XP_018027264.1">
    <property type="nucleotide sequence ID" value="XM_018171775.2"/>
</dbReference>
<keyword evidence="4 5" id="KW-0472">Membrane</keyword>
<dbReference type="OMA" id="AKYGMWI"/>
<feature type="transmembrane region" description="Helical" evidence="5">
    <location>
        <begin position="149"/>
        <end position="167"/>
    </location>
</feature>
<dbReference type="SUPFAM" id="SSF103473">
    <property type="entry name" value="MFS general substrate transporter"/>
    <property type="match status" value="1"/>
</dbReference>
<reference evidence="7" key="1">
    <citation type="submission" date="2025-08" db="UniProtKB">
        <authorList>
            <consortium name="RefSeq"/>
        </authorList>
    </citation>
    <scope>IDENTIFICATION</scope>
    <source>
        <tissue evidence="7">Whole organism</tissue>
    </source>
</reference>
<evidence type="ECO:0000256" key="5">
    <source>
        <dbReference type="SAM" id="Phobius"/>
    </source>
</evidence>
<comment type="subcellular location">
    <subcellularLocation>
        <location evidence="1">Membrane</location>
        <topology evidence="1">Multi-pass membrane protein</topology>
    </subcellularLocation>
</comment>
<feature type="transmembrane region" description="Helical" evidence="5">
    <location>
        <begin position="240"/>
        <end position="258"/>
    </location>
</feature>
<name>A0A8B7PM41_HYAAZ</name>
<keyword evidence="3 5" id="KW-1133">Transmembrane helix</keyword>
<feature type="transmembrane region" description="Helical" evidence="5">
    <location>
        <begin position="492"/>
        <end position="513"/>
    </location>
</feature>
<dbReference type="AlphaFoldDB" id="A0A8B7PM41"/>
<evidence type="ECO:0000313" key="6">
    <source>
        <dbReference type="Proteomes" id="UP000694843"/>
    </source>
</evidence>
<evidence type="ECO:0000256" key="1">
    <source>
        <dbReference type="ARBA" id="ARBA00004141"/>
    </source>
</evidence>
<dbReference type="OrthoDB" id="3936150at2759"/>
<feature type="transmembrane region" description="Helical" evidence="5">
    <location>
        <begin position="429"/>
        <end position="454"/>
    </location>
</feature>
<feature type="transmembrane region" description="Helical" evidence="5">
    <location>
        <begin position="179"/>
        <end position="197"/>
    </location>
</feature>
<feature type="transmembrane region" description="Helical" evidence="5">
    <location>
        <begin position="378"/>
        <end position="398"/>
    </location>
</feature>
<keyword evidence="6" id="KW-1185">Reference proteome</keyword>
<dbReference type="GeneID" id="108682581"/>
<feature type="transmembrane region" description="Helical" evidence="5">
    <location>
        <begin position="35"/>
        <end position="58"/>
    </location>
</feature>
<dbReference type="Pfam" id="PF00083">
    <property type="entry name" value="Sugar_tr"/>
    <property type="match status" value="1"/>
</dbReference>
<dbReference type="GO" id="GO:0016020">
    <property type="term" value="C:membrane"/>
    <property type="evidence" value="ECO:0007669"/>
    <property type="project" value="UniProtKB-SubCell"/>
</dbReference>
<protein>
    <submittedName>
        <fullName evidence="7">Carcinine transporter</fullName>
    </submittedName>
</protein>
<dbReference type="InterPro" id="IPR036259">
    <property type="entry name" value="MFS_trans_sf"/>
</dbReference>
<evidence type="ECO:0000256" key="4">
    <source>
        <dbReference type="ARBA" id="ARBA00023136"/>
    </source>
</evidence>
<evidence type="ECO:0000256" key="3">
    <source>
        <dbReference type="ARBA" id="ARBA00022989"/>
    </source>
</evidence>
<proteinExistence type="predicted"/>
<feature type="transmembrane region" description="Helical" evidence="5">
    <location>
        <begin position="405"/>
        <end position="423"/>
    </location>
</feature>
<sequence length="580" mass="64711">MTATAPAKKSEDEKEDTLFESVLESVGSCGRYQQLLLWAFLAPLDFMVAWVALVPILLVDSPDHWCLVPGKPEDLDLLQWRNLTIPRKEDGSFSQCTQYNISNISDWILYPDNSTPIVPCQMGYLYSKDNFDETLTTRQDWVCDNSAKVAMWQSVGLAGNVVGTLFLNPLSDLFGRRLMFLVSAAIFGVMGIVRVYVTSEWLLMTTQFLANTSFPPILEISLILAYELVSSTWRSRVTSISYMFWSAGTCVLALLAWLSRSHRILSIIISTPFLLYLPAALLIPESPRWLLTRGRVDEAHALLARVARVNGRDVPPKLHDQLSEISKKRMPNHGAYQLLQTPVLRRRTILLTFCYVLNNIFFYGLAYNTSNLNGNLFMNFFLIGVTEMPANAAGWWASLSLGRRLSQSLCFLLAACCAAATIFTEHSPVWASIMLLTMSKFFITMSFLVVYLLIGELYPTSHCGTGMGLASMFASSIGTASPYIAYSAKEWYGLPFIILMLLGLTGCVLSSFLPETLNAPVPQNLLEAETHLTDSKYFSYKGRKFWQLGGPRVSDAQHEAGDAVRRNSAEGYANPVLSAD</sequence>
<gene>
    <name evidence="7" type="primary">LOC108682581</name>
</gene>
<evidence type="ECO:0000313" key="7">
    <source>
        <dbReference type="RefSeq" id="XP_018027264.1"/>
    </source>
</evidence>
<dbReference type="Proteomes" id="UP000694843">
    <property type="component" value="Unplaced"/>
</dbReference>
<dbReference type="PANTHER" id="PTHR24064">
    <property type="entry name" value="SOLUTE CARRIER FAMILY 22 MEMBER"/>
    <property type="match status" value="1"/>
</dbReference>
<evidence type="ECO:0000256" key="2">
    <source>
        <dbReference type="ARBA" id="ARBA00022692"/>
    </source>
</evidence>
<dbReference type="Gene3D" id="1.20.1250.20">
    <property type="entry name" value="MFS general substrate transporter like domains"/>
    <property type="match status" value="1"/>
</dbReference>
<feature type="transmembrane region" description="Helical" evidence="5">
    <location>
        <begin position="264"/>
        <end position="283"/>
    </location>
</feature>
<organism evidence="6 7">
    <name type="scientific">Hyalella azteca</name>
    <name type="common">Amphipod</name>
    <dbReference type="NCBI Taxonomy" id="294128"/>
    <lineage>
        <taxon>Eukaryota</taxon>
        <taxon>Metazoa</taxon>
        <taxon>Ecdysozoa</taxon>
        <taxon>Arthropoda</taxon>
        <taxon>Crustacea</taxon>
        <taxon>Multicrustacea</taxon>
        <taxon>Malacostraca</taxon>
        <taxon>Eumalacostraca</taxon>
        <taxon>Peracarida</taxon>
        <taxon>Amphipoda</taxon>
        <taxon>Senticaudata</taxon>
        <taxon>Talitrida</taxon>
        <taxon>Talitroidea</taxon>
        <taxon>Hyalellidae</taxon>
        <taxon>Hyalella</taxon>
    </lineage>
</organism>
<keyword evidence="2 5" id="KW-0812">Transmembrane</keyword>
<dbReference type="KEGG" id="hazt:108682581"/>